<name>A0A7H9APG0_9FLAO</name>
<dbReference type="RefSeq" id="WP_179241599.1">
    <property type="nucleotide sequence ID" value="NZ_CP058595.1"/>
</dbReference>
<dbReference type="EMBL" id="CP058595">
    <property type="protein sequence ID" value="QLG45310.1"/>
    <property type="molecule type" value="Genomic_DNA"/>
</dbReference>
<organism evidence="1 2">
    <name type="scientific">Costertonia aggregata</name>
    <dbReference type="NCBI Taxonomy" id="343403"/>
    <lineage>
        <taxon>Bacteria</taxon>
        <taxon>Pseudomonadati</taxon>
        <taxon>Bacteroidota</taxon>
        <taxon>Flavobacteriia</taxon>
        <taxon>Flavobacteriales</taxon>
        <taxon>Flavobacteriaceae</taxon>
        <taxon>Costertonia</taxon>
    </lineage>
</organism>
<dbReference type="Proteomes" id="UP000509302">
    <property type="component" value="Chromosome"/>
</dbReference>
<reference evidence="1 2" key="1">
    <citation type="journal article" date="2006" name="Int. J. Syst. Evol. Microbiol.">
        <title>Costertonia aggregata gen. nov., sp. nov., a mesophilic marine bacterium of the family Flavobacteriaceae, isolated from a mature biofilm.</title>
        <authorList>
            <person name="Kwon K.K."/>
            <person name="Lee Y.K."/>
            <person name="Lee H.K."/>
        </authorList>
    </citation>
    <scope>NUCLEOTIDE SEQUENCE [LARGE SCALE GENOMIC DNA]</scope>
    <source>
        <strain evidence="1 2">KCCM 42265</strain>
    </source>
</reference>
<proteinExistence type="predicted"/>
<protein>
    <submittedName>
        <fullName evidence="1">Uncharacterized protein</fullName>
    </submittedName>
</protein>
<evidence type="ECO:0000313" key="1">
    <source>
        <dbReference type="EMBL" id="QLG45310.1"/>
    </source>
</evidence>
<dbReference type="KEGG" id="cagg:HYG79_08100"/>
<gene>
    <name evidence="1" type="ORF">HYG79_08100</name>
</gene>
<evidence type="ECO:0000313" key="2">
    <source>
        <dbReference type="Proteomes" id="UP000509302"/>
    </source>
</evidence>
<sequence>MSGIENTFVNIYQKDEFDFVTPLYYEILDSDENLILEKHHLIGTNDQIMDLENFKAKSYDSIVYLTWGKESEIYAVCDLKSGKGYPKSKLNKNWKTEFENSNDLVNRLKEINPDLKANWNN</sequence>
<accession>A0A7H9APG0</accession>
<keyword evidence="2" id="KW-1185">Reference proteome</keyword>
<dbReference type="AlphaFoldDB" id="A0A7H9APG0"/>